<dbReference type="Pfam" id="PF21757">
    <property type="entry name" value="DUF6870"/>
    <property type="match status" value="1"/>
</dbReference>
<accession>A0A3R8LXX3</accession>
<dbReference type="AlphaFoldDB" id="A0A3R8LXX3"/>
<evidence type="ECO:0000259" key="1">
    <source>
        <dbReference type="Pfam" id="PF21757"/>
    </source>
</evidence>
<gene>
    <name evidence="2" type="ORF">EBB54_09870</name>
</gene>
<keyword evidence="3" id="KW-1185">Reference proteome</keyword>
<dbReference type="Proteomes" id="UP000274920">
    <property type="component" value="Unassembled WGS sequence"/>
</dbReference>
<evidence type="ECO:0000313" key="3">
    <source>
        <dbReference type="Proteomes" id="UP000274920"/>
    </source>
</evidence>
<protein>
    <recommendedName>
        <fullName evidence="1">DUF6870 domain-containing protein</fullName>
    </recommendedName>
</protein>
<evidence type="ECO:0000313" key="2">
    <source>
        <dbReference type="EMBL" id="RRK31633.1"/>
    </source>
</evidence>
<comment type="caution">
    <text evidence="2">The sequence shown here is derived from an EMBL/GenBank/DDBJ whole genome shotgun (WGS) entry which is preliminary data.</text>
</comment>
<dbReference type="InterPro" id="IPR049222">
    <property type="entry name" value="DUF6870"/>
</dbReference>
<reference evidence="2" key="1">
    <citation type="submission" date="2018-10" db="EMBL/GenBank/DDBJ databases">
        <title>Schaedlerella arabinophila gen. nov. sp. nov., isolated from the mouse intestinal tract and comparative analysis with the genome of the closely related altered Schaedler flora strain ASF502.</title>
        <authorList>
            <person name="Miyake S."/>
            <person name="Soh M."/>
            <person name="Seedorf H."/>
        </authorList>
    </citation>
    <scope>NUCLEOTIDE SEQUENCE [LARGE SCALE GENOMIC DNA]</scope>
    <source>
        <strain evidence="2">DSM 106076</strain>
    </source>
</reference>
<proteinExistence type="predicted"/>
<dbReference type="EMBL" id="RHJS01000002">
    <property type="protein sequence ID" value="RRK31633.1"/>
    <property type="molecule type" value="Genomic_DNA"/>
</dbReference>
<sequence>MEYATAKTVDRSQLKDIRDVVIDTSKSCEERIQGFIKQIGNPYCYMDDGVVVEIGYANTGVSLQERLVAYASSIDQDFGNLR</sequence>
<name>A0A3R8LXX3_9FIRM</name>
<organism evidence="2 3">
    <name type="scientific">Schaedlerella arabinosiphila</name>
    <dbReference type="NCBI Taxonomy" id="2044587"/>
    <lineage>
        <taxon>Bacteria</taxon>
        <taxon>Bacillati</taxon>
        <taxon>Bacillota</taxon>
        <taxon>Clostridia</taxon>
        <taxon>Lachnospirales</taxon>
        <taxon>Lachnospiraceae</taxon>
        <taxon>Schaedlerella</taxon>
    </lineage>
</organism>
<feature type="domain" description="DUF6870" evidence="1">
    <location>
        <begin position="1"/>
        <end position="70"/>
    </location>
</feature>
<dbReference type="RefSeq" id="WP_016216633.1">
    <property type="nucleotide sequence ID" value="NZ_CASCYM010000073.1"/>
</dbReference>